<feature type="region of interest" description="Disordered" evidence="1">
    <location>
        <begin position="1"/>
        <end position="63"/>
    </location>
</feature>
<organism evidence="2 3">
    <name type="scientific">Adineta ricciae</name>
    <name type="common">Rotifer</name>
    <dbReference type="NCBI Taxonomy" id="249248"/>
    <lineage>
        <taxon>Eukaryota</taxon>
        <taxon>Metazoa</taxon>
        <taxon>Spiralia</taxon>
        <taxon>Gnathifera</taxon>
        <taxon>Rotifera</taxon>
        <taxon>Eurotatoria</taxon>
        <taxon>Bdelloidea</taxon>
        <taxon>Adinetida</taxon>
        <taxon>Adinetidae</taxon>
        <taxon>Adineta</taxon>
    </lineage>
</organism>
<accession>A0A815B9M1</accession>
<protein>
    <submittedName>
        <fullName evidence="2">Uncharacterized protein</fullName>
    </submittedName>
</protein>
<dbReference type="Proteomes" id="UP000663828">
    <property type="component" value="Unassembled WGS sequence"/>
</dbReference>
<feature type="non-terminal residue" evidence="2">
    <location>
        <position position="1"/>
    </location>
</feature>
<comment type="caution">
    <text evidence="2">The sequence shown here is derived from an EMBL/GenBank/DDBJ whole genome shotgun (WGS) entry which is preliminary data.</text>
</comment>
<evidence type="ECO:0000256" key="1">
    <source>
        <dbReference type="SAM" id="MobiDB-lite"/>
    </source>
</evidence>
<proteinExistence type="predicted"/>
<gene>
    <name evidence="2" type="ORF">XAT740_LOCUS27276</name>
</gene>
<name>A0A815B9M1_ADIRI</name>
<evidence type="ECO:0000313" key="3">
    <source>
        <dbReference type="Proteomes" id="UP000663828"/>
    </source>
</evidence>
<dbReference type="AlphaFoldDB" id="A0A815B9M1"/>
<dbReference type="EMBL" id="CAJNOR010002267">
    <property type="protein sequence ID" value="CAF1270648.1"/>
    <property type="molecule type" value="Genomic_DNA"/>
</dbReference>
<keyword evidence="3" id="KW-1185">Reference proteome</keyword>
<reference evidence="2" key="1">
    <citation type="submission" date="2021-02" db="EMBL/GenBank/DDBJ databases">
        <authorList>
            <person name="Nowell W R."/>
        </authorList>
    </citation>
    <scope>NUCLEOTIDE SEQUENCE</scope>
</reference>
<evidence type="ECO:0000313" key="2">
    <source>
        <dbReference type="EMBL" id="CAF1270648.1"/>
    </source>
</evidence>
<feature type="compositionally biased region" description="Basic and acidic residues" evidence="1">
    <location>
        <begin position="12"/>
        <end position="29"/>
    </location>
</feature>
<sequence>RREINRNLAKQLQEKLTSDTNKDTNHSEEEQQQQDEQNERIDSSPTTNNHHGTDAFGMENIFEQMRRYKEEADQLTGDERKQFAEKIILSLWKDFGDEDDASDEDNQE</sequence>